<reference evidence="1" key="1">
    <citation type="journal article" date="2016" name="Mol. Biol. Evol.">
        <title>Comparative Genomics of Early-Diverging Mushroom-Forming Fungi Provides Insights into the Origins of Lignocellulose Decay Capabilities.</title>
        <authorList>
            <person name="Nagy L.G."/>
            <person name="Riley R."/>
            <person name="Tritt A."/>
            <person name="Adam C."/>
            <person name="Daum C."/>
            <person name="Floudas D."/>
            <person name="Sun H."/>
            <person name="Yadav J.S."/>
            <person name="Pangilinan J."/>
            <person name="Larsson K.H."/>
            <person name="Matsuura K."/>
            <person name="Barry K."/>
            <person name="Labutti K."/>
            <person name="Kuo R."/>
            <person name="Ohm R.A."/>
            <person name="Bhattacharya S.S."/>
            <person name="Shirouzu T."/>
            <person name="Yoshinaga Y."/>
            <person name="Martin F.M."/>
            <person name="Grigoriev I.V."/>
            <person name="Hibbett D.S."/>
        </authorList>
    </citation>
    <scope>NUCLEOTIDE SEQUENCE [LARGE SCALE GENOMIC DNA]</scope>
    <source>
        <strain evidence="1">CBS 109695</strain>
    </source>
</reference>
<dbReference type="EMBL" id="KV417834">
    <property type="protein sequence ID" value="KZP05502.1"/>
    <property type="molecule type" value="Genomic_DNA"/>
</dbReference>
<organism evidence="1">
    <name type="scientific">Athelia psychrophila</name>
    <dbReference type="NCBI Taxonomy" id="1759441"/>
    <lineage>
        <taxon>Eukaryota</taxon>
        <taxon>Fungi</taxon>
        <taxon>Dikarya</taxon>
        <taxon>Basidiomycota</taxon>
        <taxon>Agaricomycotina</taxon>
        <taxon>Agaricomycetes</taxon>
        <taxon>Agaricomycetidae</taxon>
        <taxon>Atheliales</taxon>
        <taxon>Atheliaceae</taxon>
        <taxon>Athelia</taxon>
    </lineage>
</organism>
<accession>A0A167VYH2</accession>
<sequence>MRLWSIVYVTTTISPSSECSSHLACTTLSGFNAPPISLIDMHIYIFFIPTYLFPSFSKTHTTPTQGHWSCILQSARTHQPHADPTPSSSSQPRDDVLALPRLHTWPSDLTSTSLGICTRQGQRCSYLASMTVHHLHPCVVPTSPAYTPGPTTSPPPH</sequence>
<name>A0A167VYH2_9AGAM</name>
<proteinExistence type="predicted"/>
<evidence type="ECO:0000313" key="1">
    <source>
        <dbReference type="EMBL" id="KZP05502.1"/>
    </source>
</evidence>
<dbReference type="AlphaFoldDB" id="A0A167VYH2"/>
<gene>
    <name evidence="1" type="ORF">FIBSPDRAFT_349721</name>
</gene>
<protein>
    <submittedName>
        <fullName evidence="1">Uncharacterized protein</fullName>
    </submittedName>
</protein>